<gene>
    <name evidence="3" type="ORF">MR241_03065</name>
</gene>
<dbReference type="AlphaFoldDB" id="A0AAE3FG22"/>
<reference evidence="3 4" key="1">
    <citation type="submission" date="2022-03" db="EMBL/GenBank/DDBJ databases">
        <title>Metagenome-assembled genomes from swine fecal metagenomes.</title>
        <authorList>
            <person name="Holman D.B."/>
            <person name="Kommadath A."/>
        </authorList>
    </citation>
    <scope>NUCLEOTIDE SEQUENCE [LARGE SCALE GENOMIC DNA]</scope>
    <source>
        <strain evidence="3">SUG147</strain>
    </source>
</reference>
<dbReference type="Gene3D" id="2.60.120.260">
    <property type="entry name" value="Galactose-binding domain-like"/>
    <property type="match status" value="1"/>
</dbReference>
<keyword evidence="2" id="KW-0732">Signal</keyword>
<name>A0AAE3FG22_9BACT</name>
<dbReference type="EMBL" id="JALEMU010000048">
    <property type="protein sequence ID" value="MCI5755259.1"/>
    <property type="molecule type" value="Genomic_DNA"/>
</dbReference>
<proteinExistence type="predicted"/>
<evidence type="ECO:0000313" key="4">
    <source>
        <dbReference type="Proteomes" id="UP001139365"/>
    </source>
</evidence>
<dbReference type="PROSITE" id="PS51257">
    <property type="entry name" value="PROKAR_LIPOPROTEIN"/>
    <property type="match status" value="1"/>
</dbReference>
<sequence length="253" mass="27221">MKKTVTIILTAVLAAFMAVTASCADGKWYGFAEIENAVITKGDAAENPMTVTENKDASGGKLVNLVKSEGDINKRNRFTLTFNIPSNGTYAVWMRALVATSEKCDMYHTANSSILEASGKQSGVNIWRMPGVEGATAEKPVFTWYRLSVTSKSAAVELTPDGTIALKAGNNIFELSTRTGEDNLFMFDCILVTDDLSFNPQTDNWETIRDGDDGGDDTPGGDDHGDDNPATGDTIVIAVTALFSAAVMLRKKR</sequence>
<evidence type="ECO:0000256" key="2">
    <source>
        <dbReference type="SAM" id="SignalP"/>
    </source>
</evidence>
<accession>A0AAE3FG22</accession>
<evidence type="ECO:0000256" key="1">
    <source>
        <dbReference type="SAM" id="MobiDB-lite"/>
    </source>
</evidence>
<dbReference type="Proteomes" id="UP001139365">
    <property type="component" value="Unassembled WGS sequence"/>
</dbReference>
<organism evidence="3 4">
    <name type="scientific">Candidatus Colimorpha enterica</name>
    <dbReference type="NCBI Taxonomy" id="3083063"/>
    <lineage>
        <taxon>Bacteria</taxon>
        <taxon>Pseudomonadati</taxon>
        <taxon>Bacteroidota</taxon>
        <taxon>Bacteroidia</taxon>
        <taxon>Bacteroidales</taxon>
        <taxon>Candidatus Colimorpha</taxon>
    </lineage>
</organism>
<comment type="caution">
    <text evidence="3">The sequence shown here is derived from an EMBL/GenBank/DDBJ whole genome shotgun (WGS) entry which is preliminary data.</text>
</comment>
<protein>
    <submittedName>
        <fullName evidence="3">Uncharacterized protein</fullName>
    </submittedName>
</protein>
<feature type="signal peptide" evidence="2">
    <location>
        <begin position="1"/>
        <end position="24"/>
    </location>
</feature>
<feature type="chain" id="PRO_5042153448" evidence="2">
    <location>
        <begin position="25"/>
        <end position="253"/>
    </location>
</feature>
<evidence type="ECO:0000313" key="3">
    <source>
        <dbReference type="EMBL" id="MCI5755259.1"/>
    </source>
</evidence>
<feature type="region of interest" description="Disordered" evidence="1">
    <location>
        <begin position="203"/>
        <end position="230"/>
    </location>
</feature>